<evidence type="ECO:0000313" key="9">
    <source>
        <dbReference type="Proteomes" id="UP000198415"/>
    </source>
</evidence>
<dbReference type="EMBL" id="FZNR01000001">
    <property type="protein sequence ID" value="SNR31551.1"/>
    <property type="molecule type" value="Genomic_DNA"/>
</dbReference>
<dbReference type="PANTHER" id="PTHR43028">
    <property type="entry name" value="3'(2'),5'-BISPHOSPHATE NUCLEOTIDASE 1"/>
    <property type="match status" value="1"/>
</dbReference>
<dbReference type="OrthoDB" id="9772456at2"/>
<proteinExistence type="predicted"/>
<accession>A0A238VBE7</accession>
<feature type="binding site" evidence="6">
    <location>
        <position position="239"/>
    </location>
    <ligand>
        <name>Mg(2+)</name>
        <dbReference type="ChEBI" id="CHEBI:18420"/>
        <label>1</label>
        <note>catalytic</note>
    </ligand>
</feature>
<dbReference type="InterPro" id="IPR000760">
    <property type="entry name" value="Inositol_monophosphatase-like"/>
</dbReference>
<reference evidence="8 9" key="1">
    <citation type="submission" date="2017-06" db="EMBL/GenBank/DDBJ databases">
        <authorList>
            <person name="Kim H.J."/>
            <person name="Triplett B.A."/>
        </authorList>
    </citation>
    <scope>NUCLEOTIDE SEQUENCE [LARGE SCALE GENOMIC DNA]</scope>
    <source>
        <strain evidence="8 9">DSM 43151</strain>
    </source>
</reference>
<comment type="cofactor">
    <cofactor evidence="6">
        <name>Mg(2+)</name>
        <dbReference type="ChEBI" id="CHEBI:18420"/>
    </cofactor>
</comment>
<evidence type="ECO:0000256" key="4">
    <source>
        <dbReference type="ARBA" id="ARBA00041694"/>
    </source>
</evidence>
<dbReference type="CDD" id="cd01638">
    <property type="entry name" value="CysQ"/>
    <property type="match status" value="1"/>
</dbReference>
<keyword evidence="3 6" id="KW-0460">Magnesium</keyword>
<evidence type="ECO:0000256" key="5">
    <source>
        <dbReference type="ARBA" id="ARBA00042530"/>
    </source>
</evidence>
<sequence>MGEQTQMSARVAGQRDGAEGGAPPVIDAAFARWLAERAGQELLRVRAELGFADAKALKVAGDKAAHDLLRAELARWRPADAVLSEEDEHARVAWLESEPGTVRPDRLSASRVWIVDPLDGTREFSEEGRADWAVHVALWTADSANPACLSAGAVAIPAQHRTIATDNPPAYPPMPLESATGGVIRIAASRTRPPAFVTALAEDLGAELVPMGSAGVKIAAVISGEADAYVHAGGQYEWDSAAPVAVALATGLHASRIDGTPLSYNRADPNLPDLVVCRKDLAPRLLAAISRQLPPQ</sequence>
<comment type="catalytic activity">
    <reaction evidence="1">
        <text>adenosine 3',5'-bisphosphate + H2O = AMP + phosphate</text>
        <dbReference type="Rhea" id="RHEA:10040"/>
        <dbReference type="ChEBI" id="CHEBI:15377"/>
        <dbReference type="ChEBI" id="CHEBI:43474"/>
        <dbReference type="ChEBI" id="CHEBI:58343"/>
        <dbReference type="ChEBI" id="CHEBI:456215"/>
        <dbReference type="EC" id="3.1.3.7"/>
    </reaction>
</comment>
<dbReference type="InterPro" id="IPR050725">
    <property type="entry name" value="CysQ/Inositol_MonoPase"/>
</dbReference>
<name>A0A238VBE7_9ACTN</name>
<feature type="binding site" evidence="6">
    <location>
        <position position="119"/>
    </location>
    <ligand>
        <name>Mg(2+)</name>
        <dbReference type="ChEBI" id="CHEBI:18420"/>
        <label>1</label>
        <note>catalytic</note>
    </ligand>
</feature>
<dbReference type="AlphaFoldDB" id="A0A238VBE7"/>
<feature type="binding site" evidence="6">
    <location>
        <position position="85"/>
    </location>
    <ligand>
        <name>Mg(2+)</name>
        <dbReference type="ChEBI" id="CHEBI:18420"/>
        <label>1</label>
        <note>catalytic</note>
    </ligand>
</feature>
<evidence type="ECO:0000256" key="7">
    <source>
        <dbReference type="SAM" id="MobiDB-lite"/>
    </source>
</evidence>
<dbReference type="Gene3D" id="3.30.540.10">
    <property type="entry name" value="Fructose-1,6-Bisphosphatase, subunit A, domain 1"/>
    <property type="match status" value="1"/>
</dbReference>
<dbReference type="PROSITE" id="PS00629">
    <property type="entry name" value="IMP_1"/>
    <property type="match status" value="1"/>
</dbReference>
<evidence type="ECO:0000256" key="6">
    <source>
        <dbReference type="PIRSR" id="PIRSR600760-2"/>
    </source>
</evidence>
<gene>
    <name evidence="8" type="ORF">SAMN06264365_101964</name>
</gene>
<feature type="binding site" evidence="6">
    <location>
        <position position="118"/>
    </location>
    <ligand>
        <name>Mg(2+)</name>
        <dbReference type="ChEBI" id="CHEBI:18420"/>
        <label>1</label>
        <note>catalytic</note>
    </ligand>
</feature>
<dbReference type="InterPro" id="IPR020583">
    <property type="entry name" value="Inositol_monoP_metal-BS"/>
</dbReference>
<dbReference type="Gene3D" id="3.40.190.80">
    <property type="match status" value="1"/>
</dbReference>
<dbReference type="Proteomes" id="UP000198415">
    <property type="component" value="Unassembled WGS sequence"/>
</dbReference>
<feature type="binding site" evidence="6">
    <location>
        <position position="116"/>
    </location>
    <ligand>
        <name>Mg(2+)</name>
        <dbReference type="ChEBI" id="CHEBI:18420"/>
        <label>1</label>
        <note>catalytic</note>
    </ligand>
</feature>
<feature type="region of interest" description="Disordered" evidence="7">
    <location>
        <begin position="1"/>
        <end position="21"/>
    </location>
</feature>
<evidence type="ECO:0000256" key="3">
    <source>
        <dbReference type="ARBA" id="ARBA00022842"/>
    </source>
</evidence>
<dbReference type="SUPFAM" id="SSF56655">
    <property type="entry name" value="Carbohydrate phosphatase"/>
    <property type="match status" value="1"/>
</dbReference>
<keyword evidence="2 6" id="KW-0479">Metal-binding</keyword>
<dbReference type="PANTHER" id="PTHR43028:SF5">
    <property type="entry name" value="3'(2'),5'-BISPHOSPHATE NUCLEOTIDASE 1"/>
    <property type="match status" value="1"/>
</dbReference>
<protein>
    <recommendedName>
        <fullName evidence="4">3'(2'),5-bisphosphonucleoside 3'(2')-phosphohydrolase</fullName>
    </recommendedName>
    <alternativeName>
        <fullName evidence="5">DPNPase</fullName>
    </alternativeName>
</protein>
<dbReference type="GO" id="GO:0000103">
    <property type="term" value="P:sulfate assimilation"/>
    <property type="evidence" value="ECO:0007669"/>
    <property type="project" value="TreeGrafter"/>
</dbReference>
<evidence type="ECO:0000313" key="8">
    <source>
        <dbReference type="EMBL" id="SNR31551.1"/>
    </source>
</evidence>
<dbReference type="GO" id="GO:0008441">
    <property type="term" value="F:3'(2'),5'-bisphosphate nucleotidase activity"/>
    <property type="evidence" value="ECO:0007669"/>
    <property type="project" value="UniProtKB-EC"/>
</dbReference>
<keyword evidence="9" id="KW-1185">Reference proteome</keyword>
<organism evidence="8 9">
    <name type="scientific">Actinoplanes regularis</name>
    <dbReference type="NCBI Taxonomy" id="52697"/>
    <lineage>
        <taxon>Bacteria</taxon>
        <taxon>Bacillati</taxon>
        <taxon>Actinomycetota</taxon>
        <taxon>Actinomycetes</taxon>
        <taxon>Micromonosporales</taxon>
        <taxon>Micromonosporaceae</taxon>
        <taxon>Actinoplanes</taxon>
    </lineage>
</organism>
<evidence type="ECO:0000256" key="1">
    <source>
        <dbReference type="ARBA" id="ARBA00001625"/>
    </source>
</evidence>
<evidence type="ECO:0000256" key="2">
    <source>
        <dbReference type="ARBA" id="ARBA00022723"/>
    </source>
</evidence>
<dbReference type="GO" id="GO:0046872">
    <property type="term" value="F:metal ion binding"/>
    <property type="evidence" value="ECO:0007669"/>
    <property type="project" value="UniProtKB-KW"/>
</dbReference>
<dbReference type="GO" id="GO:0050427">
    <property type="term" value="P:3'-phosphoadenosine 5'-phosphosulfate metabolic process"/>
    <property type="evidence" value="ECO:0007669"/>
    <property type="project" value="TreeGrafter"/>
</dbReference>
<dbReference type="Pfam" id="PF00459">
    <property type="entry name" value="Inositol_P"/>
    <property type="match status" value="1"/>
</dbReference>